<dbReference type="Proteomes" id="UP000887579">
    <property type="component" value="Unplaced"/>
</dbReference>
<sequence length="390" mass="42768">MDCSIIKLSDFAENNDLKAKKPLNLWNKDFDNKKVASYYLSIFNVYDKEKTKEEKLSSINKSTLSLHIAAYENSTAAANSDGFEEEGIKMKGKKSCLIKKCKNPKQIFVGSAAAFTNPFEFPRQQENQNNEPEVVQFKANQGLANPNLYESLPAGLNNAQPPPPPPAKAAAAAQPPPPQSPAPGNQLRARKQQNQNNPPQNNNNNNNQRGGGRGGRGRGGGVGGGKQNIKPQKRPSRPAAPQSPSPNVPKKPPPPVVPAPAPIGVGHGNNGKIEDEMKSGQQQQQQQLPLQKPQPQQHQQQQSSVQQKSDVSYHFAGVDREYQEDQTEDPAYDLNNDMEHNDIYAIRMARERGQRKKKEKYACLAIIVMVIFGAILTLTSGILIAVDLSS</sequence>
<evidence type="ECO:0000313" key="2">
    <source>
        <dbReference type="WBParaSite" id="ES5_v2.g17180.t1"/>
    </source>
</evidence>
<organism evidence="1 2">
    <name type="scientific">Panagrolaimus sp. ES5</name>
    <dbReference type="NCBI Taxonomy" id="591445"/>
    <lineage>
        <taxon>Eukaryota</taxon>
        <taxon>Metazoa</taxon>
        <taxon>Ecdysozoa</taxon>
        <taxon>Nematoda</taxon>
        <taxon>Chromadorea</taxon>
        <taxon>Rhabditida</taxon>
        <taxon>Tylenchina</taxon>
        <taxon>Panagrolaimomorpha</taxon>
        <taxon>Panagrolaimoidea</taxon>
        <taxon>Panagrolaimidae</taxon>
        <taxon>Panagrolaimus</taxon>
    </lineage>
</organism>
<protein>
    <submittedName>
        <fullName evidence="2">Uncharacterized protein</fullName>
    </submittedName>
</protein>
<proteinExistence type="predicted"/>
<reference evidence="2" key="1">
    <citation type="submission" date="2022-11" db="UniProtKB">
        <authorList>
            <consortium name="WormBaseParasite"/>
        </authorList>
    </citation>
    <scope>IDENTIFICATION</scope>
</reference>
<accession>A0AC34FIK3</accession>
<name>A0AC34FIK3_9BILA</name>
<dbReference type="WBParaSite" id="ES5_v2.g17180.t1">
    <property type="protein sequence ID" value="ES5_v2.g17180.t1"/>
    <property type="gene ID" value="ES5_v2.g17180"/>
</dbReference>
<evidence type="ECO:0000313" key="1">
    <source>
        <dbReference type="Proteomes" id="UP000887579"/>
    </source>
</evidence>